<evidence type="ECO:0000313" key="2">
    <source>
        <dbReference type="Proteomes" id="UP000037904"/>
    </source>
</evidence>
<keyword evidence="2" id="KW-1185">Reference proteome</keyword>
<gene>
    <name evidence="1" type="ORF">FLAG1_10613</name>
</gene>
<organism evidence="1 2">
    <name type="scientific">Fusarium langsethiae</name>
    <dbReference type="NCBI Taxonomy" id="179993"/>
    <lineage>
        <taxon>Eukaryota</taxon>
        <taxon>Fungi</taxon>
        <taxon>Dikarya</taxon>
        <taxon>Ascomycota</taxon>
        <taxon>Pezizomycotina</taxon>
        <taxon>Sordariomycetes</taxon>
        <taxon>Hypocreomycetidae</taxon>
        <taxon>Hypocreales</taxon>
        <taxon>Nectriaceae</taxon>
        <taxon>Fusarium</taxon>
    </lineage>
</organism>
<sequence>MERKGDNILYHYSKTQECEAFSNEILAIKAQDVFRILSLEGLERGSKVISVPTIYGFGTCGPRVVEGYAALAVLISASVEIEIHSNSGNISHHWQSGKILFLKPGTYISFNYEGELQGASMDIKEHENDDQGASVGIKEHENDGMEVRSQMESDEKRPIVYYTMFQVRRN</sequence>
<dbReference type="AlphaFoldDB" id="A0A0M9END5"/>
<dbReference type="Proteomes" id="UP000037904">
    <property type="component" value="Unassembled WGS sequence"/>
</dbReference>
<name>A0A0M9END5_FUSLA</name>
<accession>A0A0M9END5</accession>
<proteinExistence type="predicted"/>
<evidence type="ECO:0000313" key="1">
    <source>
        <dbReference type="EMBL" id="KPA36608.1"/>
    </source>
</evidence>
<protein>
    <submittedName>
        <fullName evidence="1">Uncharacterized protein</fullName>
    </submittedName>
</protein>
<comment type="caution">
    <text evidence="1">The sequence shown here is derived from an EMBL/GenBank/DDBJ whole genome shotgun (WGS) entry which is preliminary data.</text>
</comment>
<dbReference type="EMBL" id="JXCE01000589">
    <property type="protein sequence ID" value="KPA36608.1"/>
    <property type="molecule type" value="Genomic_DNA"/>
</dbReference>
<reference evidence="1 2" key="1">
    <citation type="submission" date="2015-04" db="EMBL/GenBank/DDBJ databases">
        <title>The draft genome sequence of Fusarium langsethiae, a T-2/HT-2 mycotoxin producer.</title>
        <authorList>
            <person name="Lysoe E."/>
            <person name="Divon H.H."/>
            <person name="Terzi V."/>
            <person name="Orru L."/>
            <person name="Lamontanara A."/>
            <person name="Kolseth A.-K."/>
            <person name="Frandsen R.J."/>
            <person name="Nielsen K."/>
            <person name="Thrane U."/>
        </authorList>
    </citation>
    <scope>NUCLEOTIDE SEQUENCE [LARGE SCALE GENOMIC DNA]</scope>
    <source>
        <strain evidence="1 2">Fl201059</strain>
    </source>
</reference>